<accession>A0A0P1H0W3</accession>
<protein>
    <submittedName>
        <fullName evidence="1">Cytochrome c556</fullName>
    </submittedName>
</protein>
<dbReference type="AlphaFoldDB" id="A0A0P1H0W3"/>
<proteinExistence type="predicted"/>
<dbReference type="GO" id="GO:0009055">
    <property type="term" value="F:electron transfer activity"/>
    <property type="evidence" value="ECO:0007669"/>
    <property type="project" value="InterPro"/>
</dbReference>
<dbReference type="RefSeq" id="WP_074941765.1">
    <property type="nucleotide sequence ID" value="NZ_FOMC01000001.1"/>
</dbReference>
<keyword evidence="2" id="KW-1185">Reference proteome</keyword>
<dbReference type="Pfam" id="PF01322">
    <property type="entry name" value="Cytochrom_C_2"/>
    <property type="match status" value="1"/>
</dbReference>
<dbReference type="Gene3D" id="1.20.120.10">
    <property type="entry name" value="Cytochrome c/b562"/>
    <property type="match status" value="1"/>
</dbReference>
<sequence length="182" mass="20555">MDHQIDRDKKSSKSREGSLFSLCSYFAIRSILPLLLLATLFVPASNGTHASEPRQMHPAMAQRIALMNRQKEAMELLSDMAAGRHVFDPKLARAARKSLIDTTQAIPKAFKKNRQGLQSHALPEIWQHPKDFKARAVTAHKAARGIATRNVIRLRKTLPPMVQACISCHQGFRDHDREFTTH</sequence>
<evidence type="ECO:0000313" key="1">
    <source>
        <dbReference type="EMBL" id="CUH79996.1"/>
    </source>
</evidence>
<name>A0A0P1H0W3_9RHOB</name>
<dbReference type="GO" id="GO:0022900">
    <property type="term" value="P:electron transport chain"/>
    <property type="evidence" value="ECO:0007669"/>
    <property type="project" value="InterPro"/>
</dbReference>
<gene>
    <name evidence="1" type="ORF">TRM7557_02697</name>
</gene>
<dbReference type="SUPFAM" id="SSF47175">
    <property type="entry name" value="Cytochromes"/>
    <property type="match status" value="1"/>
</dbReference>
<dbReference type="PROSITE" id="PS51009">
    <property type="entry name" value="CYTCII"/>
    <property type="match status" value="1"/>
</dbReference>
<organism evidence="1 2">
    <name type="scientific">Tritonibacter multivorans</name>
    <dbReference type="NCBI Taxonomy" id="928856"/>
    <lineage>
        <taxon>Bacteria</taxon>
        <taxon>Pseudomonadati</taxon>
        <taxon>Pseudomonadota</taxon>
        <taxon>Alphaproteobacteria</taxon>
        <taxon>Rhodobacterales</taxon>
        <taxon>Paracoccaceae</taxon>
        <taxon>Tritonibacter</taxon>
    </lineage>
</organism>
<dbReference type="InterPro" id="IPR002321">
    <property type="entry name" value="Cyt_c_II"/>
</dbReference>
<dbReference type="EMBL" id="CYSD01000037">
    <property type="protein sequence ID" value="CUH79996.1"/>
    <property type="molecule type" value="Genomic_DNA"/>
</dbReference>
<dbReference type="Proteomes" id="UP000052022">
    <property type="component" value="Unassembled WGS sequence"/>
</dbReference>
<evidence type="ECO:0000313" key="2">
    <source>
        <dbReference type="Proteomes" id="UP000052022"/>
    </source>
</evidence>
<dbReference type="InterPro" id="IPR010980">
    <property type="entry name" value="Cyt_c/b562"/>
</dbReference>
<dbReference type="GO" id="GO:0005506">
    <property type="term" value="F:iron ion binding"/>
    <property type="evidence" value="ECO:0007669"/>
    <property type="project" value="InterPro"/>
</dbReference>
<reference evidence="1 2" key="1">
    <citation type="submission" date="2015-09" db="EMBL/GenBank/DDBJ databases">
        <authorList>
            <consortium name="Swine Surveillance"/>
        </authorList>
    </citation>
    <scope>NUCLEOTIDE SEQUENCE [LARGE SCALE GENOMIC DNA]</scope>
    <source>
        <strain evidence="1 2">CECT 7557</strain>
    </source>
</reference>
<dbReference type="STRING" id="928856.SAMN04488049_10121"/>
<dbReference type="GO" id="GO:0020037">
    <property type="term" value="F:heme binding"/>
    <property type="evidence" value="ECO:0007669"/>
    <property type="project" value="InterPro"/>
</dbReference>